<gene>
    <name evidence="12" type="ORF">C9I28_04585</name>
</gene>
<dbReference type="InterPro" id="IPR034033">
    <property type="entry name" value="Serralysin-like"/>
</dbReference>
<dbReference type="GO" id="GO:0005615">
    <property type="term" value="C:extracellular space"/>
    <property type="evidence" value="ECO:0007669"/>
    <property type="project" value="InterPro"/>
</dbReference>
<evidence type="ECO:0000256" key="9">
    <source>
        <dbReference type="ARBA" id="ARBA00022833"/>
    </source>
</evidence>
<feature type="region of interest" description="Disordered" evidence="10">
    <location>
        <begin position="312"/>
        <end position="344"/>
    </location>
</feature>
<feature type="domain" description="Peptidase metallopeptidase" evidence="11">
    <location>
        <begin position="14"/>
        <end position="176"/>
    </location>
</feature>
<reference evidence="12 13" key="1">
    <citation type="submission" date="2018-03" db="EMBL/GenBank/DDBJ databases">
        <title>Massilia armeniaca sp. nov., isolated from desert soil.</title>
        <authorList>
            <person name="Huang H."/>
            <person name="Ren M."/>
        </authorList>
    </citation>
    <scope>NUCLEOTIDE SEQUENCE [LARGE SCALE GENOMIC DNA]</scope>
    <source>
        <strain evidence="12 13">ZMN-3</strain>
    </source>
</reference>
<dbReference type="SUPFAM" id="SSF55486">
    <property type="entry name" value="Metalloproteases ('zincins'), catalytic domain"/>
    <property type="match status" value="1"/>
</dbReference>
<dbReference type="GO" id="GO:0005509">
    <property type="term" value="F:calcium ion binding"/>
    <property type="evidence" value="ECO:0007669"/>
    <property type="project" value="InterPro"/>
</dbReference>
<dbReference type="InterPro" id="IPR006026">
    <property type="entry name" value="Peptidase_Metallo"/>
</dbReference>
<dbReference type="PANTHER" id="PTHR38340:SF1">
    <property type="entry name" value="S-LAYER PROTEIN"/>
    <property type="match status" value="1"/>
</dbReference>
<accession>A0A2R4C649</accession>
<dbReference type="InterPro" id="IPR050557">
    <property type="entry name" value="RTX_toxin/Mannuronan_C5-epim"/>
</dbReference>
<evidence type="ECO:0000259" key="11">
    <source>
        <dbReference type="SMART" id="SM00235"/>
    </source>
</evidence>
<dbReference type="InterPro" id="IPR018511">
    <property type="entry name" value="Hemolysin-typ_Ca-bd_CS"/>
</dbReference>
<comment type="similarity">
    <text evidence="3">Belongs to the peptidase M10B family.</text>
</comment>
<keyword evidence="13" id="KW-1185">Reference proteome</keyword>
<sequence>MVTPSGNTNIDALAYANWNAKLGGALTLTYSFPSAAPANATAEDRSGFAPMTSAQKEDVRTAMAAWSAVANITFREVASGGQLQLASNDQGSTSAAYAYFPQPYGTSGLYLNSALWYLGATTPNVYRINVLVHELGHSLGLKHPGDYNAGGGGSPGPYLPGALDNSDYTIMSYYDGASKAIDGKRPAAPMLFDVLAMQYLYGANTTWHTGNDVYTFTNAAAPRCIWDAGGINALDFSACTGATIIDLHAGTFSETAPGLHNVALAYGVAVQRAVAGAGGSTIRANDLGNVITGGAGADVVVGGAGNDDVAGGAGNDRLQGGGGNDTLAGGEGDDLLEGGAGNDTLDGGAGSDTAQFVLALAGYVGAATGTGELKFVDKLSGATVLLRDVEKLVFAGVSYTLAELQAGLASPAREHLVAGSFDTVGADILAGTARNDVHVVDTAGDVIVEAADGGRDTALVKIAQAGYAWTLSENVENVMVRGMTAGTVTGNAQANQLEGDGAANTLDGGAGDDVLDGGAGADRLLGGAGGDLLNGGRGADTLQGGAGDDVYVVDDAGDVVLEMVDGGTDRVQTALALYRLDDGVEQLRFTGRGAFAGTGNALDNRLAGGGWNDRLDGGAGNDTLIGGAGSDTLTGGAGSDTFVLRLGGGTDVVTDFVSGTDRLEVAAGAQPTIVTAAAEALTARAAALAIGPADAPYARGASALFAVHDGTATALYSFKSADGNAIVGAGELTQIAQLTGVVGVTASDFLLV</sequence>
<evidence type="ECO:0000256" key="10">
    <source>
        <dbReference type="SAM" id="MobiDB-lite"/>
    </source>
</evidence>
<dbReference type="PROSITE" id="PS00330">
    <property type="entry name" value="HEMOLYSIN_CALCIUM"/>
    <property type="match status" value="8"/>
</dbReference>
<evidence type="ECO:0000256" key="1">
    <source>
        <dbReference type="ARBA" id="ARBA00001913"/>
    </source>
</evidence>
<keyword evidence="5" id="KW-0645">Protease</keyword>
<dbReference type="GO" id="GO:0008270">
    <property type="term" value="F:zinc ion binding"/>
    <property type="evidence" value="ECO:0007669"/>
    <property type="project" value="InterPro"/>
</dbReference>
<dbReference type="CDD" id="cd04277">
    <property type="entry name" value="ZnMc_serralysin_like"/>
    <property type="match status" value="1"/>
</dbReference>
<keyword evidence="8" id="KW-0378">Hydrolase</keyword>
<evidence type="ECO:0000256" key="7">
    <source>
        <dbReference type="ARBA" id="ARBA00022737"/>
    </source>
</evidence>
<dbReference type="Gene3D" id="3.40.390.10">
    <property type="entry name" value="Collagenase (Catalytic Domain)"/>
    <property type="match status" value="1"/>
</dbReference>
<dbReference type="PRINTS" id="PR00313">
    <property type="entry name" value="CABNDNGRPT"/>
</dbReference>
<dbReference type="RefSeq" id="WP_107140426.1">
    <property type="nucleotide sequence ID" value="NZ_CP028324.1"/>
</dbReference>
<dbReference type="PANTHER" id="PTHR38340">
    <property type="entry name" value="S-LAYER PROTEIN"/>
    <property type="match status" value="1"/>
</dbReference>
<comment type="subcellular location">
    <subcellularLocation>
        <location evidence="2">Secreted</location>
    </subcellularLocation>
</comment>
<dbReference type="Pfam" id="PF00353">
    <property type="entry name" value="HemolysinCabind"/>
    <property type="match status" value="4"/>
</dbReference>
<evidence type="ECO:0000313" key="13">
    <source>
        <dbReference type="Proteomes" id="UP000240505"/>
    </source>
</evidence>
<evidence type="ECO:0000256" key="4">
    <source>
        <dbReference type="ARBA" id="ARBA00022525"/>
    </source>
</evidence>
<dbReference type="InterPro" id="IPR001818">
    <property type="entry name" value="Pept_M10_metallopeptidase"/>
</dbReference>
<name>A0A2R4C649_9BURK</name>
<organism evidence="12 13">
    <name type="scientific">Pseudoduganella armeniaca</name>
    <dbReference type="NCBI Taxonomy" id="2072590"/>
    <lineage>
        <taxon>Bacteria</taxon>
        <taxon>Pseudomonadati</taxon>
        <taxon>Pseudomonadota</taxon>
        <taxon>Betaproteobacteria</taxon>
        <taxon>Burkholderiales</taxon>
        <taxon>Oxalobacteraceae</taxon>
        <taxon>Telluria group</taxon>
        <taxon>Pseudoduganella</taxon>
    </lineage>
</organism>
<dbReference type="AlphaFoldDB" id="A0A2R4C649"/>
<dbReference type="Gene3D" id="2.150.10.10">
    <property type="entry name" value="Serralysin-like metalloprotease, C-terminal"/>
    <property type="match status" value="2"/>
</dbReference>
<dbReference type="Pfam" id="PF00413">
    <property type="entry name" value="Peptidase_M10"/>
    <property type="match status" value="1"/>
</dbReference>
<keyword evidence="4" id="KW-0964">Secreted</keyword>
<proteinExistence type="inferred from homology"/>
<evidence type="ECO:0000256" key="3">
    <source>
        <dbReference type="ARBA" id="ARBA00009490"/>
    </source>
</evidence>
<dbReference type="InterPro" id="IPR024079">
    <property type="entry name" value="MetalloPept_cat_dom_sf"/>
</dbReference>
<dbReference type="EMBL" id="CP028324">
    <property type="protein sequence ID" value="AVR95075.1"/>
    <property type="molecule type" value="Genomic_DNA"/>
</dbReference>
<dbReference type="SMART" id="SM00235">
    <property type="entry name" value="ZnMc"/>
    <property type="match status" value="1"/>
</dbReference>
<feature type="compositionally biased region" description="Gly residues" evidence="10">
    <location>
        <begin position="312"/>
        <end position="324"/>
    </location>
</feature>
<keyword evidence="6" id="KW-0479">Metal-binding</keyword>
<keyword evidence="9" id="KW-0862">Zinc</keyword>
<evidence type="ECO:0000256" key="8">
    <source>
        <dbReference type="ARBA" id="ARBA00022801"/>
    </source>
</evidence>
<dbReference type="SUPFAM" id="SSF51120">
    <property type="entry name" value="beta-Roll"/>
    <property type="match status" value="4"/>
</dbReference>
<evidence type="ECO:0000256" key="2">
    <source>
        <dbReference type="ARBA" id="ARBA00004613"/>
    </source>
</evidence>
<dbReference type="GO" id="GO:0006508">
    <property type="term" value="P:proteolysis"/>
    <property type="evidence" value="ECO:0007669"/>
    <property type="project" value="UniProtKB-KW"/>
</dbReference>
<dbReference type="Pfam" id="PF08548">
    <property type="entry name" value="Peptidase_M10_C"/>
    <property type="match status" value="1"/>
</dbReference>
<dbReference type="GO" id="GO:0031012">
    <property type="term" value="C:extracellular matrix"/>
    <property type="evidence" value="ECO:0007669"/>
    <property type="project" value="InterPro"/>
</dbReference>
<evidence type="ECO:0000256" key="5">
    <source>
        <dbReference type="ARBA" id="ARBA00022670"/>
    </source>
</evidence>
<dbReference type="OrthoDB" id="8607307at2"/>
<evidence type="ECO:0000256" key="6">
    <source>
        <dbReference type="ARBA" id="ARBA00022723"/>
    </source>
</evidence>
<dbReference type="KEGG" id="masz:C9I28_04585"/>
<dbReference type="InterPro" id="IPR001343">
    <property type="entry name" value="Hemolysn_Ca-bd"/>
</dbReference>
<keyword evidence="7" id="KW-0677">Repeat</keyword>
<protein>
    <recommendedName>
        <fullName evidence="11">Peptidase metallopeptidase domain-containing protein</fullName>
    </recommendedName>
</protein>
<dbReference type="Proteomes" id="UP000240505">
    <property type="component" value="Chromosome"/>
</dbReference>
<evidence type="ECO:0000313" key="12">
    <source>
        <dbReference type="EMBL" id="AVR95075.1"/>
    </source>
</evidence>
<comment type="cofactor">
    <cofactor evidence="1">
        <name>Ca(2+)</name>
        <dbReference type="ChEBI" id="CHEBI:29108"/>
    </cofactor>
</comment>
<dbReference type="GO" id="GO:0004222">
    <property type="term" value="F:metalloendopeptidase activity"/>
    <property type="evidence" value="ECO:0007669"/>
    <property type="project" value="InterPro"/>
</dbReference>
<dbReference type="InterPro" id="IPR013858">
    <property type="entry name" value="Peptidase_M10B_C"/>
</dbReference>
<dbReference type="InterPro" id="IPR011049">
    <property type="entry name" value="Serralysin-like_metalloprot_C"/>
</dbReference>